<gene>
    <name evidence="2" type="ORF">EZS28_011912</name>
</gene>
<evidence type="ECO:0000313" key="3">
    <source>
        <dbReference type="Proteomes" id="UP000324800"/>
    </source>
</evidence>
<evidence type="ECO:0000256" key="1">
    <source>
        <dbReference type="SAM" id="Phobius"/>
    </source>
</evidence>
<sequence length="90" mass="10275">MRRLRPWINRNIDNLHRFAYVQVPIIHLNIHNVRLPQNGLDATVIIQQESNELPPHQLTNNCKIALIFFGIGVLASIVVPVVILFTDSSK</sequence>
<keyword evidence="1" id="KW-0812">Transmembrane</keyword>
<accession>A0A5J4WCD6</accession>
<evidence type="ECO:0000313" key="2">
    <source>
        <dbReference type="EMBL" id="KAA6392561.1"/>
    </source>
</evidence>
<protein>
    <submittedName>
        <fullName evidence="2">Uncharacterized protein</fullName>
    </submittedName>
</protein>
<comment type="caution">
    <text evidence="2">The sequence shown here is derived from an EMBL/GenBank/DDBJ whole genome shotgun (WGS) entry which is preliminary data.</text>
</comment>
<feature type="transmembrane region" description="Helical" evidence="1">
    <location>
        <begin position="64"/>
        <end position="85"/>
    </location>
</feature>
<name>A0A5J4WCD6_9EUKA</name>
<proteinExistence type="predicted"/>
<keyword evidence="1" id="KW-1133">Transmembrane helix</keyword>
<keyword evidence="1" id="KW-0472">Membrane</keyword>
<organism evidence="2 3">
    <name type="scientific">Streblomastix strix</name>
    <dbReference type="NCBI Taxonomy" id="222440"/>
    <lineage>
        <taxon>Eukaryota</taxon>
        <taxon>Metamonada</taxon>
        <taxon>Preaxostyla</taxon>
        <taxon>Oxymonadida</taxon>
        <taxon>Streblomastigidae</taxon>
        <taxon>Streblomastix</taxon>
    </lineage>
</organism>
<dbReference type="EMBL" id="SNRW01002500">
    <property type="protein sequence ID" value="KAA6392561.1"/>
    <property type="molecule type" value="Genomic_DNA"/>
</dbReference>
<dbReference type="AlphaFoldDB" id="A0A5J4WCD6"/>
<dbReference type="Proteomes" id="UP000324800">
    <property type="component" value="Unassembled WGS sequence"/>
</dbReference>
<reference evidence="2 3" key="1">
    <citation type="submission" date="2019-03" db="EMBL/GenBank/DDBJ databases">
        <title>Single cell metagenomics reveals metabolic interactions within the superorganism composed of flagellate Streblomastix strix and complex community of Bacteroidetes bacteria on its surface.</title>
        <authorList>
            <person name="Treitli S.C."/>
            <person name="Kolisko M."/>
            <person name="Husnik F."/>
            <person name="Keeling P."/>
            <person name="Hampl V."/>
        </authorList>
    </citation>
    <scope>NUCLEOTIDE SEQUENCE [LARGE SCALE GENOMIC DNA]</scope>
    <source>
        <strain evidence="2">ST1C</strain>
    </source>
</reference>